<comment type="caution">
    <text evidence="1">The sequence shown here is derived from an EMBL/GenBank/DDBJ whole genome shotgun (WGS) entry which is preliminary data.</text>
</comment>
<dbReference type="Proteomes" id="UP000054404">
    <property type="component" value="Unassembled WGS sequence"/>
</dbReference>
<accession>A0A0W1KJC7</accession>
<dbReference type="Gene3D" id="3.40.190.10">
    <property type="entry name" value="Periplasmic binding protein-like II"/>
    <property type="match status" value="1"/>
</dbReference>
<dbReference type="EMBL" id="LNIZ01000004">
    <property type="protein sequence ID" value="KTF04155.1"/>
    <property type="molecule type" value="Genomic_DNA"/>
</dbReference>
<dbReference type="Pfam" id="PF04069">
    <property type="entry name" value="OpuAC"/>
    <property type="match status" value="1"/>
</dbReference>
<protein>
    <submittedName>
        <fullName evidence="1">Putative osmoprotectant uptake system substrate-binding protein OsmF</fullName>
    </submittedName>
</protein>
<gene>
    <name evidence="1" type="primary">osmF</name>
    <name evidence="1" type="ORF">AQZ59_01131</name>
</gene>
<organism evidence="1 2">
    <name type="scientific">Trueperella bernardiae</name>
    <dbReference type="NCBI Taxonomy" id="59561"/>
    <lineage>
        <taxon>Bacteria</taxon>
        <taxon>Bacillati</taxon>
        <taxon>Actinomycetota</taxon>
        <taxon>Actinomycetes</taxon>
        <taxon>Actinomycetales</taxon>
        <taxon>Actinomycetaceae</taxon>
        <taxon>Trueperella</taxon>
    </lineage>
</organism>
<dbReference type="Gene3D" id="3.40.190.120">
    <property type="entry name" value="Osmoprotection protein (prox), domain 2"/>
    <property type="match status" value="1"/>
</dbReference>
<dbReference type="PROSITE" id="PS51257">
    <property type="entry name" value="PROKAR_LIPOPROTEIN"/>
    <property type="match status" value="1"/>
</dbReference>
<dbReference type="InterPro" id="IPR007210">
    <property type="entry name" value="ABC_Gly_betaine_transp_sub-bd"/>
</dbReference>
<evidence type="ECO:0000313" key="2">
    <source>
        <dbReference type="Proteomes" id="UP000054404"/>
    </source>
</evidence>
<reference evidence="1 2" key="1">
    <citation type="submission" date="2015-11" db="EMBL/GenBank/DDBJ databases">
        <title>Draft Genome Sequence of the Type Strain Trueperella bernardiae LCDC 89-0504T, Isolated from Blood Culture.</title>
        <authorList>
            <person name="Bernier A.-M."/>
            <person name="Bernard K."/>
        </authorList>
    </citation>
    <scope>NUCLEOTIDE SEQUENCE [LARGE SCALE GENOMIC DNA]</scope>
    <source>
        <strain evidence="1 2">LCDC 89-0504</strain>
    </source>
</reference>
<dbReference type="RefSeq" id="WP_062613683.1">
    <property type="nucleotide sequence ID" value="NZ_CALTZF010000009.1"/>
</dbReference>
<evidence type="ECO:0000313" key="1">
    <source>
        <dbReference type="EMBL" id="KTF04155.1"/>
    </source>
</evidence>
<sequence length="316" mass="33474">MYHRKDAGRAGKAGSRAWGRRGAGVVALALTLAGCGGAEALGGGDGPGDAIVIGSADYYSNEIIAEVYAQALENAGFTVAREFKIGAREVYLGEVESGSIDLFPEYSGPLLQYWNPNNTVTDAEGIYAELTERVPHGLQILDQAGATDQDSYVVSRTFSEKTGITSLADLASYDGPLTVGSNSEFENRPNGPKGLKKHYGVDVGFTPIEDKGGPLTVKALLDGQIELANVFSASPAIQINDLVVLSDPQGMFLASHVVPLASTRLDPDAARVINAIQARLTPEALIDMNVRSVEGEEMASVIARDWLSQNGWESTD</sequence>
<dbReference type="OrthoDB" id="9781705at2"/>
<dbReference type="AlphaFoldDB" id="A0A0W1KJC7"/>
<dbReference type="STRING" id="59561.AQZ59_01131"/>
<dbReference type="GO" id="GO:0043190">
    <property type="term" value="C:ATP-binding cassette (ABC) transporter complex"/>
    <property type="evidence" value="ECO:0007669"/>
    <property type="project" value="InterPro"/>
</dbReference>
<dbReference type="GO" id="GO:0022857">
    <property type="term" value="F:transmembrane transporter activity"/>
    <property type="evidence" value="ECO:0007669"/>
    <property type="project" value="InterPro"/>
</dbReference>
<name>A0A0W1KJC7_9ACTO</name>
<dbReference type="PATRIC" id="fig|59561.3.peg.1121"/>
<keyword evidence="2" id="KW-1185">Reference proteome</keyword>
<proteinExistence type="predicted"/>
<dbReference type="CDD" id="cd13606">
    <property type="entry name" value="PBP2_ProX_like"/>
    <property type="match status" value="1"/>
</dbReference>
<dbReference type="SUPFAM" id="SSF53850">
    <property type="entry name" value="Periplasmic binding protein-like II"/>
    <property type="match status" value="1"/>
</dbReference>